<proteinExistence type="predicted"/>
<dbReference type="Gene3D" id="2.60.290.11">
    <property type="entry name" value="TM1070-like"/>
    <property type="match status" value="3"/>
</dbReference>
<dbReference type="InterPro" id="IPR036698">
    <property type="entry name" value="TM1070-like_sf"/>
</dbReference>
<dbReference type="InterPro" id="IPR043777">
    <property type="entry name" value="DUF5719"/>
</dbReference>
<sequence length="872" mass="93959">MKIMIHRCSISAIIVVLILSVFCLSYSMLQEKAVADTSFQEVELRARSIGAWQMLAEKGFGRGANAFLAWSFAEYRGELYVGIGSEQGAEVRVKQDANWIVAGSMQTGFGNPANLAIAALKVFGDKLYAATLNYAQGCEIWQYDGNAWTCIGHGGFGDTANIAVMSMEVYDGRLYAGTLNLDMSDGASEGAQIWAYDGSAWVPSMTAGFGDTRNCGVTALKAYSGSLYAGTMRADTSIGYGFTMDITFIGKGCQLWSNNAGSWTQVRGDGITRTDNLAITSMEIFGGKLFIGTARGTLDISITISPFNVQRLSWQSQGLCIYSFDGINIESIREDGLNDGNDACALSMATTSVGDRELLLTAVGRTAAYGAMCGFVAGYDGREWFRASNEGFASSNNMLITSLESSSGQVMGGTLNPGSGCEIWCVQPAALPTHPLGSSTFYFAEGFTGDNFQEYLTLGNASASAVDATITYMFKGGGNQQQAVSVPPNSRATVDVNAAVGHGREVSVIVEAVEQIVVERPMYFNYQGEWTGGHDVIGATTPSYTWYFAEGYTGTGFDEWICVLNPGDTDAELTFRFQTEEAGQKMIGSIFVPAHSRETYKANDLLGGISYQTSLILTSSQPVIAERPMYFDYIGTNNWHWTGGHCVMGKTAPETSYYFAEGTTRSGFEEWLTLQNTGLLDITVNAVYQLGPGQGDPVAKSYSISGASRKTVFVADEVGTGKDVSVFLSCSSPFLAERPMYFNYGFGNLSATGGHCVIGARTAATEWFLAEGFTGAGFNEWLCLQNPGDTEAVCELSYYTQEQGSLPIKLVTVPPHSRQTIMVNQDAGADYQLSVRVRVASGPDIVVERPMYFNFRGWTGGHDVVGYMPEGS</sequence>
<evidence type="ECO:0000313" key="2">
    <source>
        <dbReference type="Proteomes" id="UP000177876"/>
    </source>
</evidence>
<dbReference type="STRING" id="1797197.A2Y75_00365"/>
<gene>
    <name evidence="1" type="ORF">A2Y75_00365</name>
</gene>
<dbReference type="Proteomes" id="UP000177876">
    <property type="component" value="Unassembled WGS sequence"/>
</dbReference>
<comment type="caution">
    <text evidence="1">The sequence shown here is derived from an EMBL/GenBank/DDBJ whole genome shotgun (WGS) entry which is preliminary data.</text>
</comment>
<name>A0A1F2WQ92_9ACTN</name>
<evidence type="ECO:0000313" key="1">
    <source>
        <dbReference type="EMBL" id="OFW58976.1"/>
    </source>
</evidence>
<dbReference type="AlphaFoldDB" id="A0A1F2WQ92"/>
<accession>A0A1F2WQ92</accession>
<organism evidence="1 2">
    <name type="scientific">Candidatus Solincola sediminis</name>
    <dbReference type="NCBI Taxonomy" id="1797199"/>
    <lineage>
        <taxon>Bacteria</taxon>
        <taxon>Bacillati</taxon>
        <taxon>Actinomycetota</taxon>
        <taxon>Candidatus Geothermincolia</taxon>
        <taxon>Candidatus Geothermincolales</taxon>
        <taxon>Candidatus Geothermincolaceae</taxon>
        <taxon>Candidatus Solincola</taxon>
    </lineage>
</organism>
<protein>
    <submittedName>
        <fullName evidence="1">Uncharacterized protein</fullName>
    </submittedName>
</protein>
<dbReference type="Pfam" id="PF18986">
    <property type="entry name" value="DUF5719"/>
    <property type="match status" value="2"/>
</dbReference>
<dbReference type="EMBL" id="MELK01000019">
    <property type="protein sequence ID" value="OFW58976.1"/>
    <property type="molecule type" value="Genomic_DNA"/>
</dbReference>
<reference evidence="1 2" key="1">
    <citation type="journal article" date="2016" name="Nat. Commun.">
        <title>Thousands of microbial genomes shed light on interconnected biogeochemical processes in an aquifer system.</title>
        <authorList>
            <person name="Anantharaman K."/>
            <person name="Brown C.T."/>
            <person name="Hug L.A."/>
            <person name="Sharon I."/>
            <person name="Castelle C.J."/>
            <person name="Probst A.J."/>
            <person name="Thomas B.C."/>
            <person name="Singh A."/>
            <person name="Wilkins M.J."/>
            <person name="Karaoz U."/>
            <person name="Brodie E.L."/>
            <person name="Williams K.H."/>
            <person name="Hubbard S.S."/>
            <person name="Banfield J.F."/>
        </authorList>
    </citation>
    <scope>NUCLEOTIDE SEQUENCE [LARGE SCALE GENOMIC DNA]</scope>
</reference>